<organism evidence="1 2">
    <name type="scientific">Lindgomyces ingoldianus</name>
    <dbReference type="NCBI Taxonomy" id="673940"/>
    <lineage>
        <taxon>Eukaryota</taxon>
        <taxon>Fungi</taxon>
        <taxon>Dikarya</taxon>
        <taxon>Ascomycota</taxon>
        <taxon>Pezizomycotina</taxon>
        <taxon>Dothideomycetes</taxon>
        <taxon>Pleosporomycetidae</taxon>
        <taxon>Pleosporales</taxon>
        <taxon>Lindgomycetaceae</taxon>
        <taxon>Lindgomyces</taxon>
    </lineage>
</organism>
<accession>A0ACB6QMB5</accession>
<sequence>MNLLWQLTPPRRYLRFFGGDNSGGLLEDLFKKWPLVLATKPPILYGGVYLVTDLNLKLPADCLESSGLDPYLMLVYYPGKINDLGYRSGIGRIFDLLMVAYLPRSRNNSHLAGREAQLVMESRDKHYSKEPTL</sequence>
<evidence type="ECO:0000313" key="1">
    <source>
        <dbReference type="EMBL" id="KAF2467723.1"/>
    </source>
</evidence>
<evidence type="ECO:0000313" key="2">
    <source>
        <dbReference type="Proteomes" id="UP000799755"/>
    </source>
</evidence>
<name>A0ACB6QMB5_9PLEO</name>
<dbReference type="EMBL" id="MU003519">
    <property type="protein sequence ID" value="KAF2467723.1"/>
    <property type="molecule type" value="Genomic_DNA"/>
</dbReference>
<proteinExistence type="predicted"/>
<protein>
    <submittedName>
        <fullName evidence="1">Uncharacterized protein</fullName>
    </submittedName>
</protein>
<dbReference type="Proteomes" id="UP000799755">
    <property type="component" value="Unassembled WGS sequence"/>
</dbReference>
<reference evidence="1" key="1">
    <citation type="journal article" date="2020" name="Stud. Mycol.">
        <title>101 Dothideomycetes genomes: a test case for predicting lifestyles and emergence of pathogens.</title>
        <authorList>
            <person name="Haridas S."/>
            <person name="Albert R."/>
            <person name="Binder M."/>
            <person name="Bloem J."/>
            <person name="Labutti K."/>
            <person name="Salamov A."/>
            <person name="Andreopoulos B."/>
            <person name="Baker S."/>
            <person name="Barry K."/>
            <person name="Bills G."/>
            <person name="Bluhm B."/>
            <person name="Cannon C."/>
            <person name="Castanera R."/>
            <person name="Culley D."/>
            <person name="Daum C."/>
            <person name="Ezra D."/>
            <person name="Gonzalez J."/>
            <person name="Henrissat B."/>
            <person name="Kuo A."/>
            <person name="Liang C."/>
            <person name="Lipzen A."/>
            <person name="Lutzoni F."/>
            <person name="Magnuson J."/>
            <person name="Mondo S."/>
            <person name="Nolan M."/>
            <person name="Ohm R."/>
            <person name="Pangilinan J."/>
            <person name="Park H.-J."/>
            <person name="Ramirez L."/>
            <person name="Alfaro M."/>
            <person name="Sun H."/>
            <person name="Tritt A."/>
            <person name="Yoshinaga Y."/>
            <person name="Zwiers L.-H."/>
            <person name="Turgeon B."/>
            <person name="Goodwin S."/>
            <person name="Spatafora J."/>
            <person name="Crous P."/>
            <person name="Grigoriev I."/>
        </authorList>
    </citation>
    <scope>NUCLEOTIDE SEQUENCE</scope>
    <source>
        <strain evidence="1">ATCC 200398</strain>
    </source>
</reference>
<gene>
    <name evidence="1" type="ORF">BDR25DRAFT_358410</name>
</gene>
<comment type="caution">
    <text evidence="1">The sequence shown here is derived from an EMBL/GenBank/DDBJ whole genome shotgun (WGS) entry which is preliminary data.</text>
</comment>
<keyword evidence="2" id="KW-1185">Reference proteome</keyword>